<dbReference type="Proteomes" id="UP001055072">
    <property type="component" value="Unassembled WGS sequence"/>
</dbReference>
<evidence type="ECO:0000313" key="2">
    <source>
        <dbReference type="Proteomes" id="UP001055072"/>
    </source>
</evidence>
<keyword evidence="2" id="KW-1185">Reference proteome</keyword>
<name>A0ACB8U8I1_9APHY</name>
<evidence type="ECO:0000313" key="1">
    <source>
        <dbReference type="EMBL" id="KAI0090479.1"/>
    </source>
</evidence>
<gene>
    <name evidence="1" type="ORF">BDY19DRAFT_774178</name>
</gene>
<dbReference type="EMBL" id="MU274908">
    <property type="protein sequence ID" value="KAI0090479.1"/>
    <property type="molecule type" value="Genomic_DNA"/>
</dbReference>
<sequence length="174" mass="18249">MFGSRMYLLSAVFITVTAVGAIPFIGNGTAPVIPQRNATTGQRANSTGSSANNRNRPGRNTTINNHTITGTNGAQAACDRGITQFCPVKIRDLSDVDDFFEELVPSDASLGKRIGNGTVPVIPQRNPLTGGRVNSTSRANNSIPVGRNVTINNVTITGTNGAQAACDRGITEFC</sequence>
<protein>
    <submittedName>
        <fullName evidence="1">Uncharacterized protein</fullName>
    </submittedName>
</protein>
<proteinExistence type="predicted"/>
<comment type="caution">
    <text evidence="1">The sequence shown here is derived from an EMBL/GenBank/DDBJ whole genome shotgun (WGS) entry which is preliminary data.</text>
</comment>
<organism evidence="1 2">
    <name type="scientific">Irpex rosettiformis</name>
    <dbReference type="NCBI Taxonomy" id="378272"/>
    <lineage>
        <taxon>Eukaryota</taxon>
        <taxon>Fungi</taxon>
        <taxon>Dikarya</taxon>
        <taxon>Basidiomycota</taxon>
        <taxon>Agaricomycotina</taxon>
        <taxon>Agaricomycetes</taxon>
        <taxon>Polyporales</taxon>
        <taxon>Irpicaceae</taxon>
        <taxon>Irpex</taxon>
    </lineage>
</organism>
<accession>A0ACB8U8I1</accession>
<reference evidence="1" key="1">
    <citation type="journal article" date="2021" name="Environ. Microbiol.">
        <title>Gene family expansions and transcriptome signatures uncover fungal adaptations to wood decay.</title>
        <authorList>
            <person name="Hage H."/>
            <person name="Miyauchi S."/>
            <person name="Viragh M."/>
            <person name="Drula E."/>
            <person name="Min B."/>
            <person name="Chaduli D."/>
            <person name="Navarro D."/>
            <person name="Favel A."/>
            <person name="Norest M."/>
            <person name="Lesage-Meessen L."/>
            <person name="Balint B."/>
            <person name="Merenyi Z."/>
            <person name="de Eugenio L."/>
            <person name="Morin E."/>
            <person name="Martinez A.T."/>
            <person name="Baldrian P."/>
            <person name="Stursova M."/>
            <person name="Martinez M.J."/>
            <person name="Novotny C."/>
            <person name="Magnuson J.K."/>
            <person name="Spatafora J.W."/>
            <person name="Maurice S."/>
            <person name="Pangilinan J."/>
            <person name="Andreopoulos W."/>
            <person name="LaButti K."/>
            <person name="Hundley H."/>
            <person name="Na H."/>
            <person name="Kuo A."/>
            <person name="Barry K."/>
            <person name="Lipzen A."/>
            <person name="Henrissat B."/>
            <person name="Riley R."/>
            <person name="Ahrendt S."/>
            <person name="Nagy L.G."/>
            <person name="Grigoriev I.V."/>
            <person name="Martin F."/>
            <person name="Rosso M.N."/>
        </authorList>
    </citation>
    <scope>NUCLEOTIDE SEQUENCE</scope>
    <source>
        <strain evidence="1">CBS 384.51</strain>
    </source>
</reference>